<dbReference type="Pfam" id="PF00078">
    <property type="entry name" value="RVT_1"/>
    <property type="match status" value="1"/>
</dbReference>
<proteinExistence type="predicted"/>
<dbReference type="GO" id="GO:0005634">
    <property type="term" value="C:nucleus"/>
    <property type="evidence" value="ECO:0007669"/>
    <property type="project" value="UniProtKB-SubCell"/>
</dbReference>
<evidence type="ECO:0000259" key="3">
    <source>
        <dbReference type="Pfam" id="PF11427"/>
    </source>
</evidence>
<feature type="domain" description="Tc3 transposase DNA binding" evidence="3">
    <location>
        <begin position="6"/>
        <end position="50"/>
    </location>
</feature>
<name>A0A8R1E4M2_CAEJA</name>
<feature type="domain" description="Reverse transcriptase" evidence="2">
    <location>
        <begin position="95"/>
        <end position="146"/>
    </location>
</feature>
<dbReference type="GO" id="GO:0003677">
    <property type="term" value="F:DNA binding"/>
    <property type="evidence" value="ECO:0007669"/>
    <property type="project" value="InterPro"/>
</dbReference>
<keyword evidence="5" id="KW-1185">Reference proteome</keyword>
<reference evidence="5" key="1">
    <citation type="submission" date="2010-08" db="EMBL/GenBank/DDBJ databases">
        <authorList>
            <consortium name="Caenorhabditis japonica Sequencing Consortium"/>
            <person name="Wilson R.K."/>
        </authorList>
    </citation>
    <scope>NUCLEOTIDE SEQUENCE [LARGE SCALE GENOMIC DNA]</scope>
    <source>
        <strain evidence="5">DF5081</strain>
    </source>
</reference>
<dbReference type="SUPFAM" id="SSF56672">
    <property type="entry name" value="DNA/RNA polymerases"/>
    <property type="match status" value="1"/>
</dbReference>
<comment type="subcellular location">
    <subcellularLocation>
        <location evidence="1">Nucleus</location>
    </subcellularLocation>
</comment>
<dbReference type="PANTHER" id="PTHR47027:SF20">
    <property type="entry name" value="REVERSE TRANSCRIPTASE-LIKE PROTEIN WITH RNA-DIRECTED DNA POLYMERASE DOMAIN"/>
    <property type="match status" value="1"/>
</dbReference>
<reference evidence="4" key="2">
    <citation type="submission" date="2022-06" db="UniProtKB">
        <authorList>
            <consortium name="EnsemblMetazoa"/>
        </authorList>
    </citation>
    <scope>IDENTIFICATION</scope>
    <source>
        <strain evidence="4">DF5081</strain>
    </source>
</reference>
<protein>
    <submittedName>
        <fullName evidence="4">Reverse transcriptase domain-containing protein</fullName>
    </submittedName>
</protein>
<dbReference type="InterPro" id="IPR043502">
    <property type="entry name" value="DNA/RNA_pol_sf"/>
</dbReference>
<accession>A0A8R1E4M2</accession>
<sequence>MGLASTLYSEEQAQLDIMIQLGFSTLQMSRGITRLRCCVRNYVRDTMAHGSEKPTGRPRILNDRDEQSVVSQLSWQHPKEHEDNYKPLARNEMRINGHNITHLRFVDDIVLVANNPRTASQIIQELVEICGKVGLQINSKKTKVIRNGFASKSPVEIPHNNVNIRIENAKEYVYIVRLLSRIGAGEAAEQHGLRSTKSRTPQMPCFALRLFDSIVLPALTYGSEVWIFTKTLVERVSEKKDL</sequence>
<evidence type="ECO:0000313" key="5">
    <source>
        <dbReference type="Proteomes" id="UP000005237"/>
    </source>
</evidence>
<dbReference type="InterPro" id="IPR000477">
    <property type="entry name" value="RT_dom"/>
</dbReference>
<dbReference type="Gene3D" id="1.10.10.60">
    <property type="entry name" value="Homeodomain-like"/>
    <property type="match status" value="1"/>
</dbReference>
<dbReference type="EnsemblMetazoa" id="CJA22669b.1">
    <property type="protein sequence ID" value="CJA22669b.1"/>
    <property type="gene ID" value="WBGene00178241"/>
</dbReference>
<dbReference type="Pfam" id="PF11427">
    <property type="entry name" value="HTH_Tnp_Tc3_1"/>
    <property type="match status" value="1"/>
</dbReference>
<dbReference type="InterPro" id="IPR025898">
    <property type="entry name" value="Tc3_transposase_DNA-bd_dom"/>
</dbReference>
<organism evidence="4 5">
    <name type="scientific">Caenorhabditis japonica</name>
    <dbReference type="NCBI Taxonomy" id="281687"/>
    <lineage>
        <taxon>Eukaryota</taxon>
        <taxon>Metazoa</taxon>
        <taxon>Ecdysozoa</taxon>
        <taxon>Nematoda</taxon>
        <taxon>Chromadorea</taxon>
        <taxon>Rhabditida</taxon>
        <taxon>Rhabditina</taxon>
        <taxon>Rhabditomorpha</taxon>
        <taxon>Rhabditoidea</taxon>
        <taxon>Rhabditidae</taxon>
        <taxon>Peloderinae</taxon>
        <taxon>Caenorhabditis</taxon>
    </lineage>
</organism>
<evidence type="ECO:0000313" key="4">
    <source>
        <dbReference type="EnsemblMetazoa" id="CJA22669b.1"/>
    </source>
</evidence>
<dbReference type="SUPFAM" id="SSF46689">
    <property type="entry name" value="Homeodomain-like"/>
    <property type="match status" value="1"/>
</dbReference>
<dbReference type="AlphaFoldDB" id="A0A8R1E4M2"/>
<dbReference type="Proteomes" id="UP000005237">
    <property type="component" value="Unassembled WGS sequence"/>
</dbReference>
<evidence type="ECO:0000256" key="1">
    <source>
        <dbReference type="ARBA" id="ARBA00004123"/>
    </source>
</evidence>
<dbReference type="InterPro" id="IPR009057">
    <property type="entry name" value="Homeodomain-like_sf"/>
</dbReference>
<dbReference type="PANTHER" id="PTHR47027">
    <property type="entry name" value="REVERSE TRANSCRIPTASE DOMAIN-CONTAINING PROTEIN"/>
    <property type="match status" value="1"/>
</dbReference>
<evidence type="ECO:0000259" key="2">
    <source>
        <dbReference type="Pfam" id="PF00078"/>
    </source>
</evidence>